<dbReference type="InterPro" id="IPR002110">
    <property type="entry name" value="Ankyrin_rpt"/>
</dbReference>
<dbReference type="AlphaFoldDB" id="A0A9P9ZAI2"/>
<dbReference type="InterPro" id="IPR036770">
    <property type="entry name" value="Ankyrin_rpt-contain_sf"/>
</dbReference>
<protein>
    <recommendedName>
        <fullName evidence="4">Ankyrin repeat protein</fullName>
    </recommendedName>
</protein>
<dbReference type="OrthoDB" id="303876at2759"/>
<comment type="caution">
    <text evidence="2">The sequence shown here is derived from an EMBL/GenBank/DDBJ whole genome shotgun (WGS) entry which is preliminary data.</text>
</comment>
<evidence type="ECO:0008006" key="4">
    <source>
        <dbReference type="Google" id="ProtNLM"/>
    </source>
</evidence>
<dbReference type="SUPFAM" id="SSF48403">
    <property type="entry name" value="Ankyrin repeat"/>
    <property type="match status" value="1"/>
</dbReference>
<keyword evidence="1" id="KW-0040">ANK repeat</keyword>
<dbReference type="Pfam" id="PF12796">
    <property type="entry name" value="Ank_2"/>
    <property type="match status" value="1"/>
</dbReference>
<dbReference type="PROSITE" id="PS50088">
    <property type="entry name" value="ANK_REPEAT"/>
    <property type="match status" value="1"/>
</dbReference>
<dbReference type="EMBL" id="JAMQYH010000005">
    <property type="protein sequence ID" value="KAJ1685366.1"/>
    <property type="molecule type" value="Genomic_DNA"/>
</dbReference>
<keyword evidence="3" id="KW-1185">Reference proteome</keyword>
<evidence type="ECO:0000256" key="1">
    <source>
        <dbReference type="PROSITE-ProRule" id="PRU00023"/>
    </source>
</evidence>
<sequence length="155" mass="17319">MQLAVIWNMLDVVKVLLEHDPSLGYLVSSKTNAPLLVSAAYRGNVEVAQEILNHCPDAPICNPDGWTMLHEAVFSRQEEFVDYILRTRYLHKLINMRDKDGDTALHIAVLKCDAKMVCALLAQKATNLTVANNKGALPENMLTCNTEQAKTLNWV</sequence>
<feature type="repeat" description="ANK" evidence="1">
    <location>
        <begin position="100"/>
        <end position="133"/>
    </location>
</feature>
<proteinExistence type="predicted"/>
<dbReference type="PANTHER" id="PTHR24121">
    <property type="entry name" value="NO MECHANORECEPTOR POTENTIAL C, ISOFORM D-RELATED"/>
    <property type="match status" value="1"/>
</dbReference>
<name>A0A9P9ZAI2_9POAL</name>
<accession>A0A9P9ZAI2</accession>
<gene>
    <name evidence="2" type="ORF">LUZ63_016756</name>
</gene>
<evidence type="ECO:0000313" key="2">
    <source>
        <dbReference type="EMBL" id="KAJ1685366.1"/>
    </source>
</evidence>
<dbReference type="SMART" id="SM00248">
    <property type="entry name" value="ANK"/>
    <property type="match status" value="3"/>
</dbReference>
<dbReference type="Gene3D" id="1.25.40.20">
    <property type="entry name" value="Ankyrin repeat-containing domain"/>
    <property type="match status" value="1"/>
</dbReference>
<dbReference type="Proteomes" id="UP001151287">
    <property type="component" value="Unassembled WGS sequence"/>
</dbReference>
<evidence type="ECO:0000313" key="3">
    <source>
        <dbReference type="Proteomes" id="UP001151287"/>
    </source>
</evidence>
<organism evidence="2 3">
    <name type="scientific">Rhynchospora breviuscula</name>
    <dbReference type="NCBI Taxonomy" id="2022672"/>
    <lineage>
        <taxon>Eukaryota</taxon>
        <taxon>Viridiplantae</taxon>
        <taxon>Streptophyta</taxon>
        <taxon>Embryophyta</taxon>
        <taxon>Tracheophyta</taxon>
        <taxon>Spermatophyta</taxon>
        <taxon>Magnoliopsida</taxon>
        <taxon>Liliopsida</taxon>
        <taxon>Poales</taxon>
        <taxon>Cyperaceae</taxon>
        <taxon>Cyperoideae</taxon>
        <taxon>Rhynchosporeae</taxon>
        <taxon>Rhynchospora</taxon>
    </lineage>
</organism>
<reference evidence="2" key="1">
    <citation type="journal article" date="2022" name="Cell">
        <title>Repeat-based holocentromeres influence genome architecture and karyotype evolution.</title>
        <authorList>
            <person name="Hofstatter P.G."/>
            <person name="Thangavel G."/>
            <person name="Lux T."/>
            <person name="Neumann P."/>
            <person name="Vondrak T."/>
            <person name="Novak P."/>
            <person name="Zhang M."/>
            <person name="Costa L."/>
            <person name="Castellani M."/>
            <person name="Scott A."/>
            <person name="Toegelov H."/>
            <person name="Fuchs J."/>
            <person name="Mata-Sucre Y."/>
            <person name="Dias Y."/>
            <person name="Vanzela A.L.L."/>
            <person name="Huettel B."/>
            <person name="Almeida C.C.S."/>
            <person name="Simkova H."/>
            <person name="Souza G."/>
            <person name="Pedrosa-Harand A."/>
            <person name="Macas J."/>
            <person name="Mayer K.F.X."/>
            <person name="Houben A."/>
            <person name="Marques A."/>
        </authorList>
    </citation>
    <scope>NUCLEOTIDE SEQUENCE</scope>
    <source>
        <strain evidence="2">RhyBre1mFocal</strain>
    </source>
</reference>
<dbReference type="PANTHER" id="PTHR24121:SF27">
    <property type="entry name" value="TRANSIENT RECEPTOR POTENTIAL CATION CHANNEL SUBFAMILY A MEMBER 1 HOMOLOG"/>
    <property type="match status" value="1"/>
</dbReference>